<name>A0A0W0YA32_9GAMM</name>
<evidence type="ECO:0000313" key="6">
    <source>
        <dbReference type="EMBL" id="KTD53738.1"/>
    </source>
</evidence>
<protein>
    <submittedName>
        <fullName evidence="6">Multidrug resistance ABC transporter ATP-binding protein</fullName>
    </submittedName>
</protein>
<dbReference type="EMBL" id="LNYU01000091">
    <property type="protein sequence ID" value="KTD53738.1"/>
    <property type="molecule type" value="Genomic_DNA"/>
</dbReference>
<dbReference type="AlphaFoldDB" id="A0A0W0YA32"/>
<reference evidence="6 7" key="1">
    <citation type="submission" date="2015-11" db="EMBL/GenBank/DDBJ databases">
        <title>Genomic analysis of 38 Legionella species identifies large and diverse effector repertoires.</title>
        <authorList>
            <person name="Burstein D."/>
            <person name="Amaro F."/>
            <person name="Zusman T."/>
            <person name="Lifshitz Z."/>
            <person name="Cohen O."/>
            <person name="Gilbert J.A."/>
            <person name="Pupko T."/>
            <person name="Shuman H.A."/>
            <person name="Segal G."/>
        </authorList>
    </citation>
    <scope>NUCLEOTIDE SEQUENCE [LARGE SCALE GENOMIC DNA]</scope>
    <source>
        <strain evidence="6 7">SC-63-C7</strain>
    </source>
</reference>
<organism evidence="6 7">
    <name type="scientific">Legionella santicrucis</name>
    <dbReference type="NCBI Taxonomy" id="45074"/>
    <lineage>
        <taxon>Bacteria</taxon>
        <taxon>Pseudomonadati</taxon>
        <taxon>Pseudomonadota</taxon>
        <taxon>Gammaproteobacteria</taxon>
        <taxon>Legionellales</taxon>
        <taxon>Legionellaceae</taxon>
        <taxon>Legionella</taxon>
    </lineage>
</organism>
<gene>
    <name evidence="6" type="ORF">Lsan_4148</name>
</gene>
<feature type="transmembrane region" description="Helical" evidence="5">
    <location>
        <begin position="38"/>
        <end position="55"/>
    </location>
</feature>
<dbReference type="STRING" id="45074.Lsan_4148"/>
<comment type="subcellular location">
    <subcellularLocation>
        <location evidence="1">Cell membrane</location>
        <topology evidence="1">Multi-pass membrane protein</topology>
    </subcellularLocation>
</comment>
<keyword evidence="6" id="KW-0067">ATP-binding</keyword>
<feature type="transmembrane region" description="Helical" evidence="5">
    <location>
        <begin position="12"/>
        <end position="32"/>
    </location>
</feature>
<dbReference type="InterPro" id="IPR036640">
    <property type="entry name" value="ABC1_TM_sf"/>
</dbReference>
<dbReference type="RefSeq" id="WP_133134238.1">
    <property type="nucleotide sequence ID" value="NZ_CAAAIH010000008.1"/>
</dbReference>
<accession>A0A0W0YA32</accession>
<sequence>MNACIGLEPVIVNLFFTIFPQSLAILITGILLSTVIPYFGMVLWVWGIAIIIYTYQSAKVGQIKASTFADACSVFNGHIVDVIGNVQSVIHNATFGQETRLLNQNMNDLIDKERLRNRHANKSHVFATSCNECARCILSYWFHYWIQKPFSKYW</sequence>
<evidence type="ECO:0000256" key="2">
    <source>
        <dbReference type="ARBA" id="ARBA00022692"/>
    </source>
</evidence>
<dbReference type="Gene3D" id="1.20.1560.10">
    <property type="entry name" value="ABC transporter type 1, transmembrane domain"/>
    <property type="match status" value="1"/>
</dbReference>
<dbReference type="OrthoDB" id="9802264at2"/>
<comment type="caution">
    <text evidence="6">The sequence shown here is derived from an EMBL/GenBank/DDBJ whole genome shotgun (WGS) entry which is preliminary data.</text>
</comment>
<evidence type="ECO:0000256" key="4">
    <source>
        <dbReference type="ARBA" id="ARBA00023136"/>
    </source>
</evidence>
<keyword evidence="7" id="KW-1185">Reference proteome</keyword>
<keyword evidence="6" id="KW-0547">Nucleotide-binding</keyword>
<evidence type="ECO:0000313" key="7">
    <source>
        <dbReference type="Proteomes" id="UP000054703"/>
    </source>
</evidence>
<dbReference type="Proteomes" id="UP000054703">
    <property type="component" value="Unassembled WGS sequence"/>
</dbReference>
<keyword evidence="3 5" id="KW-1133">Transmembrane helix</keyword>
<keyword evidence="4 5" id="KW-0472">Membrane</keyword>
<keyword evidence="2 5" id="KW-0812">Transmembrane</keyword>
<proteinExistence type="predicted"/>
<dbReference type="GO" id="GO:0005524">
    <property type="term" value="F:ATP binding"/>
    <property type="evidence" value="ECO:0007669"/>
    <property type="project" value="UniProtKB-KW"/>
</dbReference>
<evidence type="ECO:0000256" key="5">
    <source>
        <dbReference type="SAM" id="Phobius"/>
    </source>
</evidence>
<dbReference type="GO" id="GO:0005886">
    <property type="term" value="C:plasma membrane"/>
    <property type="evidence" value="ECO:0007669"/>
    <property type="project" value="UniProtKB-SubCell"/>
</dbReference>
<evidence type="ECO:0000256" key="3">
    <source>
        <dbReference type="ARBA" id="ARBA00022989"/>
    </source>
</evidence>
<dbReference type="PATRIC" id="fig|45074.5.peg.4456"/>
<dbReference type="SUPFAM" id="SSF90123">
    <property type="entry name" value="ABC transporter transmembrane region"/>
    <property type="match status" value="1"/>
</dbReference>
<evidence type="ECO:0000256" key="1">
    <source>
        <dbReference type="ARBA" id="ARBA00004651"/>
    </source>
</evidence>